<dbReference type="InterPro" id="IPR009835">
    <property type="entry name" value="SrtB"/>
</dbReference>
<dbReference type="Pfam" id="PF04203">
    <property type="entry name" value="Sortase"/>
    <property type="match status" value="1"/>
</dbReference>
<gene>
    <name evidence="4" type="ORF">DWW89_10265</name>
</gene>
<evidence type="ECO:0000256" key="3">
    <source>
        <dbReference type="SAM" id="MobiDB-lite"/>
    </source>
</evidence>
<protein>
    <submittedName>
        <fullName evidence="4">Class B sortase</fullName>
    </submittedName>
</protein>
<feature type="active site" description="Proton donor/acceptor" evidence="2">
    <location>
        <position position="137"/>
    </location>
</feature>
<comment type="caution">
    <text evidence="4">The sequence shown here is derived from an EMBL/GenBank/DDBJ whole genome shotgun (WGS) entry which is preliminary data.</text>
</comment>
<dbReference type="AlphaFoldDB" id="A0A412RKT4"/>
<feature type="active site" description="Acyl-thioester intermediate" evidence="2">
    <location>
        <position position="233"/>
    </location>
</feature>
<dbReference type="RefSeq" id="WP_117994293.1">
    <property type="nucleotide sequence ID" value="NZ_QRXR01000015.1"/>
</dbReference>
<keyword evidence="1" id="KW-0378">Hydrolase</keyword>
<evidence type="ECO:0000313" key="4">
    <source>
        <dbReference type="EMBL" id="RGU23128.1"/>
    </source>
</evidence>
<evidence type="ECO:0000256" key="2">
    <source>
        <dbReference type="PIRSR" id="PIRSR605754-1"/>
    </source>
</evidence>
<organism evidence="4 5">
    <name type="scientific">Agathobacter rectalis</name>
    <dbReference type="NCBI Taxonomy" id="39491"/>
    <lineage>
        <taxon>Bacteria</taxon>
        <taxon>Bacillati</taxon>
        <taxon>Bacillota</taxon>
        <taxon>Clostridia</taxon>
        <taxon>Lachnospirales</taxon>
        <taxon>Lachnospiraceae</taxon>
        <taxon>Agathobacter</taxon>
    </lineage>
</organism>
<sequence>MLQLLLILVFCTSAGILYYHMVAVPEENRELAETLKDDFPGEHLPEETSGEGQPAGEKSTVPPLVDLAALQEQYPDVKGWLAIPDTGIDYPVLQGSADEPEYYLRRNYKGESDINGSLFLQWNCDVREGENLIIYGHNMNSGVMFGNLDRYASYDYCKEHPAVLFQTMDGVSVYTVVAVLKADVSMFPFQQVSFQEPDGLFSYIAQAKALELFDNGKNPATDDVKQVLTLVTCSYEWNGARNIVVAVREPGS</sequence>
<evidence type="ECO:0000313" key="5">
    <source>
        <dbReference type="Proteomes" id="UP000283765"/>
    </source>
</evidence>
<dbReference type="InterPro" id="IPR005754">
    <property type="entry name" value="Sortase"/>
</dbReference>
<evidence type="ECO:0000256" key="1">
    <source>
        <dbReference type="ARBA" id="ARBA00022801"/>
    </source>
</evidence>
<proteinExistence type="predicted"/>
<dbReference type="EMBL" id="QRXR01000015">
    <property type="protein sequence ID" value="RGU23128.1"/>
    <property type="molecule type" value="Genomic_DNA"/>
</dbReference>
<name>A0A412RKT4_9FIRM</name>
<dbReference type="CDD" id="cd05826">
    <property type="entry name" value="Sortase_B"/>
    <property type="match status" value="1"/>
</dbReference>
<dbReference type="Gene3D" id="2.40.260.10">
    <property type="entry name" value="Sortase"/>
    <property type="match status" value="1"/>
</dbReference>
<dbReference type="InterPro" id="IPR023365">
    <property type="entry name" value="Sortase_dom-sf"/>
</dbReference>
<accession>A0A412RKT4</accession>
<dbReference type="Proteomes" id="UP000283765">
    <property type="component" value="Unassembled WGS sequence"/>
</dbReference>
<feature type="region of interest" description="Disordered" evidence="3">
    <location>
        <begin position="39"/>
        <end position="59"/>
    </location>
</feature>
<dbReference type="GO" id="GO:0016787">
    <property type="term" value="F:hydrolase activity"/>
    <property type="evidence" value="ECO:0007669"/>
    <property type="project" value="UniProtKB-KW"/>
</dbReference>
<dbReference type="SUPFAM" id="SSF63817">
    <property type="entry name" value="Sortase"/>
    <property type="match status" value="1"/>
</dbReference>
<reference evidence="4 5" key="1">
    <citation type="submission" date="2018-08" db="EMBL/GenBank/DDBJ databases">
        <title>A genome reference for cultivated species of the human gut microbiota.</title>
        <authorList>
            <person name="Zou Y."/>
            <person name="Xue W."/>
            <person name="Luo G."/>
        </authorList>
    </citation>
    <scope>NUCLEOTIDE SEQUENCE [LARGE SCALE GENOMIC DNA]</scope>
    <source>
        <strain evidence="4 5">AF17-27</strain>
    </source>
</reference>